<dbReference type="SUPFAM" id="SSF56399">
    <property type="entry name" value="ADP-ribosylation"/>
    <property type="match status" value="5"/>
</dbReference>
<accession>A0A7N8X2B2</accession>
<dbReference type="PANTHER" id="PTHR36542:SF2">
    <property type="entry name" value="GIG2-LIKE PROTEIN DRED-RELATED"/>
    <property type="match status" value="1"/>
</dbReference>
<name>A0A7N8X2B2_9TELE</name>
<keyword evidence="2" id="KW-1185">Reference proteome</keyword>
<organism evidence="1 2">
    <name type="scientific">Mastacembelus armatus</name>
    <name type="common">zig-zag eel</name>
    <dbReference type="NCBI Taxonomy" id="205130"/>
    <lineage>
        <taxon>Eukaryota</taxon>
        <taxon>Metazoa</taxon>
        <taxon>Chordata</taxon>
        <taxon>Craniata</taxon>
        <taxon>Vertebrata</taxon>
        <taxon>Euteleostomi</taxon>
        <taxon>Actinopterygii</taxon>
        <taxon>Neopterygii</taxon>
        <taxon>Teleostei</taxon>
        <taxon>Neoteleostei</taxon>
        <taxon>Acanthomorphata</taxon>
        <taxon>Anabantaria</taxon>
        <taxon>Synbranchiformes</taxon>
        <taxon>Mastacembelidae</taxon>
        <taxon>Mastacembelus</taxon>
    </lineage>
</organism>
<dbReference type="GO" id="GO:0005737">
    <property type="term" value="C:cytoplasm"/>
    <property type="evidence" value="ECO:0007669"/>
    <property type="project" value="TreeGrafter"/>
</dbReference>
<dbReference type="Gene3D" id="3.90.175.10">
    <property type="entry name" value="Diphtheria Toxin, domain 1"/>
    <property type="match status" value="5"/>
</dbReference>
<evidence type="ECO:0000313" key="1">
    <source>
        <dbReference type="Ensembl" id="ENSMAMP00000044510.1"/>
    </source>
</evidence>
<reference evidence="1" key="2">
    <citation type="submission" date="2025-09" db="UniProtKB">
        <authorList>
            <consortium name="Ensembl"/>
        </authorList>
    </citation>
    <scope>IDENTIFICATION</scope>
</reference>
<dbReference type="PANTHER" id="PTHR36542">
    <property type="entry name" value="GIG2-LIKE PROTEIN DRED-RELATED"/>
    <property type="match status" value="1"/>
</dbReference>
<evidence type="ECO:0000313" key="2">
    <source>
        <dbReference type="Proteomes" id="UP000261640"/>
    </source>
</evidence>
<dbReference type="Ensembl" id="ENSMAMT00000057664.1">
    <property type="protein sequence ID" value="ENSMAMP00000044510.1"/>
    <property type="gene ID" value="ENSMAMG00000019365.2"/>
</dbReference>
<protein>
    <submittedName>
        <fullName evidence="1">Grass carp reovirus (GCRV)-induced gene 2e</fullName>
    </submittedName>
</protein>
<dbReference type="GeneTree" id="ENSGT00940000164445"/>
<dbReference type="Proteomes" id="UP000261640">
    <property type="component" value="Unplaced"/>
</dbReference>
<sequence length="779" mass="88948">MFSCFPWTPCEVNDLLSYRETDTNMSRVQWAEDDFDLPWGVTQLVNNKSYVMYHGTTRMNAQSIKATGFRRSPDGMLGCGVYLSRDLQKASRYPIDHPENDRVVIKVKVNVGKVIAINYQGHPRQKTWHDWRYGPVFDTAWVPPNCGMVPSGLEEDCVWDPNRIQIISVIEPKPVQVNNDFYVMYHGTTRMNAQSIKATGFRRSPDGMLGCGVYLSRDLQKASRYPIDHPENDRVVIKVKVNVGKVIAINYQGHPRQKTWHDWRYGPVFDTAWVPPNCGMVPSGLEEDCVWDPNRIQIISVIEPKPVQVNNDLFARLSRVQWAEDDFDLPCEVTRLGLDSPVNNRSYVMYHGTTRMNAQSIKATGFRQSPDGMLGCGVYLSRDLQKASRYPIDHPENDRVVIKVKVNVGKVIAINYQGHPRQKTWHDWRYGPVFDTAWVPPNCGMVPSGLEEDCVWDPNRIQIIITRLGLDNPVNNKSYVMYHGTTRMNAQSIKATGFRRSPDGMLGCGVYLSRDLQKASRYPIDHPENDRVVIKVKVNVGKVIAINYQGHPRQKTWHDWRYGPVFDTAWVPPNCGMVPSGLEEDCVWDPNRIQIISVIEPKPVQVNNDLFARLSRVQWAEDDFDLPCEVTRLGLDSPVNNRSYVMYHGTTRMNAQSIKATGFRQSPDGMLGCGVYLSRDLQKASRYPIDHPENDRVVIKVKVNVGKVIAINYQGHPRQKTWHDWRYGPVFDTAWVPPNCGMVPSGLEEDCVWDPNQIKILSIIEPKPVQSGWFAEGYM</sequence>
<dbReference type="InParanoid" id="A0A7N8X2B2"/>
<reference evidence="1" key="1">
    <citation type="submission" date="2025-08" db="UniProtKB">
        <authorList>
            <consortium name="Ensembl"/>
        </authorList>
    </citation>
    <scope>IDENTIFICATION</scope>
</reference>
<dbReference type="AlphaFoldDB" id="A0A7N8X2B2"/>
<proteinExistence type="predicted"/>